<proteinExistence type="predicted"/>
<comment type="caution">
    <text evidence="14">The sequence shown here is derived from an EMBL/GenBank/DDBJ whole genome shotgun (WGS) entry which is preliminary data.</text>
</comment>
<dbReference type="InterPro" id="IPR036097">
    <property type="entry name" value="HisK_dim/P_sf"/>
</dbReference>
<evidence type="ECO:0000256" key="11">
    <source>
        <dbReference type="SAM" id="Phobius"/>
    </source>
</evidence>
<dbReference type="SUPFAM" id="SSF55874">
    <property type="entry name" value="ATPase domain of HSP90 chaperone/DNA topoisomerase II/histidine kinase"/>
    <property type="match status" value="1"/>
</dbReference>
<name>A0A7X8TPA2_9VIBR</name>
<evidence type="ECO:0000256" key="9">
    <source>
        <dbReference type="ARBA" id="ARBA00023012"/>
    </source>
</evidence>
<dbReference type="Pfam" id="PF02518">
    <property type="entry name" value="HATPase_c"/>
    <property type="match status" value="1"/>
</dbReference>
<evidence type="ECO:0000256" key="8">
    <source>
        <dbReference type="ARBA" id="ARBA00022989"/>
    </source>
</evidence>
<evidence type="ECO:0000313" key="15">
    <source>
        <dbReference type="Proteomes" id="UP000535589"/>
    </source>
</evidence>
<dbReference type="GO" id="GO:0000155">
    <property type="term" value="F:phosphorelay sensor kinase activity"/>
    <property type="evidence" value="ECO:0007669"/>
    <property type="project" value="InterPro"/>
</dbReference>
<sequence>MMAEFTDTSMSPWLKRLWRFLPHWLQSSAAQQGMLMICVTIFSLVLMASITLAYVDYQLDNINAELVKETMELTKKQIHELDDDPVEEDEILAVMGTGFLLAGLMVSGLTGYLILRITRTSQKRIDHIEAVLRSAAQGELDRRIGDTHAHNDLARIGRAIDEMLSRLAGSVAAMSDISANIAHELKTPITRLQHQLLELYALTQDAKTSNDAITQQLENALSESHRLADIFDALLRISQIESGHRRNRFARIDITQIIETIGDIYTDVADDAQMQLTVEQSDSPIWLEGDRELLVQLFANVIENAIKYCPPHSSISLSLQRHHDALGETLSVNIQDNGPGIPDSEKSRVFERLYRIDKSRTEGGLGLGLSLIKAITELHHGQITLADANPGLLVSVTLPLAHE</sequence>
<dbReference type="InterPro" id="IPR003661">
    <property type="entry name" value="HisK_dim/P_dom"/>
</dbReference>
<accession>A0A7X8TPA2</accession>
<dbReference type="PANTHER" id="PTHR45436">
    <property type="entry name" value="SENSOR HISTIDINE KINASE YKOH"/>
    <property type="match status" value="1"/>
</dbReference>
<evidence type="ECO:0000256" key="3">
    <source>
        <dbReference type="ARBA" id="ARBA00012438"/>
    </source>
</evidence>
<dbReference type="SMART" id="SM00304">
    <property type="entry name" value="HAMP"/>
    <property type="match status" value="1"/>
</dbReference>
<dbReference type="SMART" id="SM00387">
    <property type="entry name" value="HATPase_c"/>
    <property type="match status" value="1"/>
</dbReference>
<dbReference type="InterPro" id="IPR004358">
    <property type="entry name" value="Sig_transdc_His_kin-like_C"/>
</dbReference>
<feature type="transmembrane region" description="Helical" evidence="11">
    <location>
        <begin position="34"/>
        <end position="55"/>
    </location>
</feature>
<comment type="subcellular location">
    <subcellularLocation>
        <location evidence="2">Membrane</location>
    </subcellularLocation>
</comment>
<dbReference type="InterPro" id="IPR005467">
    <property type="entry name" value="His_kinase_dom"/>
</dbReference>
<keyword evidence="4" id="KW-0597">Phosphoprotein</keyword>
<dbReference type="PRINTS" id="PR00344">
    <property type="entry name" value="BCTRLSENSOR"/>
</dbReference>
<feature type="domain" description="HAMP" evidence="13">
    <location>
        <begin position="119"/>
        <end position="172"/>
    </location>
</feature>
<evidence type="ECO:0000256" key="1">
    <source>
        <dbReference type="ARBA" id="ARBA00000085"/>
    </source>
</evidence>
<dbReference type="PANTHER" id="PTHR45436:SF8">
    <property type="entry name" value="HISTIDINE KINASE"/>
    <property type="match status" value="1"/>
</dbReference>
<keyword evidence="10 11" id="KW-0472">Membrane</keyword>
<keyword evidence="6 11" id="KW-0812">Transmembrane</keyword>
<dbReference type="PROSITE" id="PS50109">
    <property type="entry name" value="HIS_KIN"/>
    <property type="match status" value="1"/>
</dbReference>
<dbReference type="InterPro" id="IPR003594">
    <property type="entry name" value="HATPase_dom"/>
</dbReference>
<keyword evidence="9" id="KW-0902">Two-component regulatory system</keyword>
<feature type="transmembrane region" description="Helical" evidence="11">
    <location>
        <begin position="91"/>
        <end position="115"/>
    </location>
</feature>
<dbReference type="EC" id="2.7.13.3" evidence="3"/>
<dbReference type="Gene3D" id="1.10.287.130">
    <property type="match status" value="1"/>
</dbReference>
<evidence type="ECO:0000256" key="2">
    <source>
        <dbReference type="ARBA" id="ARBA00004370"/>
    </source>
</evidence>
<protein>
    <recommendedName>
        <fullName evidence="3">histidine kinase</fullName>
        <ecNumber evidence="3">2.7.13.3</ecNumber>
    </recommendedName>
</protein>
<dbReference type="SMART" id="SM00388">
    <property type="entry name" value="HisKA"/>
    <property type="match status" value="1"/>
</dbReference>
<dbReference type="InterPro" id="IPR003660">
    <property type="entry name" value="HAMP_dom"/>
</dbReference>
<keyword evidence="8 11" id="KW-1133">Transmembrane helix</keyword>
<dbReference type="InterPro" id="IPR036890">
    <property type="entry name" value="HATPase_C_sf"/>
</dbReference>
<dbReference type="InterPro" id="IPR050428">
    <property type="entry name" value="TCS_sensor_his_kinase"/>
</dbReference>
<evidence type="ECO:0000259" key="12">
    <source>
        <dbReference type="PROSITE" id="PS50109"/>
    </source>
</evidence>
<keyword evidence="7" id="KW-0418">Kinase</keyword>
<dbReference type="Gene3D" id="3.30.565.10">
    <property type="entry name" value="Histidine kinase-like ATPase, C-terminal domain"/>
    <property type="match status" value="1"/>
</dbReference>
<organism evidence="14 15">
    <name type="scientific">Vibrio agarilyticus</name>
    <dbReference type="NCBI Taxonomy" id="2726741"/>
    <lineage>
        <taxon>Bacteria</taxon>
        <taxon>Pseudomonadati</taxon>
        <taxon>Pseudomonadota</taxon>
        <taxon>Gammaproteobacteria</taxon>
        <taxon>Vibrionales</taxon>
        <taxon>Vibrionaceae</taxon>
        <taxon>Vibrio</taxon>
    </lineage>
</organism>
<keyword evidence="5" id="KW-0808">Transferase</keyword>
<dbReference type="CDD" id="cd00082">
    <property type="entry name" value="HisKA"/>
    <property type="match status" value="1"/>
</dbReference>
<dbReference type="Proteomes" id="UP000535589">
    <property type="component" value="Unassembled WGS sequence"/>
</dbReference>
<dbReference type="Pfam" id="PF00512">
    <property type="entry name" value="HisKA"/>
    <property type="match status" value="1"/>
</dbReference>
<evidence type="ECO:0000256" key="10">
    <source>
        <dbReference type="ARBA" id="ARBA00023136"/>
    </source>
</evidence>
<dbReference type="EMBL" id="JABAIK010000002">
    <property type="protein sequence ID" value="NLS11698.1"/>
    <property type="molecule type" value="Genomic_DNA"/>
</dbReference>
<evidence type="ECO:0000256" key="5">
    <source>
        <dbReference type="ARBA" id="ARBA00022679"/>
    </source>
</evidence>
<dbReference type="PROSITE" id="PS50885">
    <property type="entry name" value="HAMP"/>
    <property type="match status" value="1"/>
</dbReference>
<dbReference type="AlphaFoldDB" id="A0A7X8TPA2"/>
<evidence type="ECO:0000256" key="6">
    <source>
        <dbReference type="ARBA" id="ARBA00022692"/>
    </source>
</evidence>
<evidence type="ECO:0000259" key="13">
    <source>
        <dbReference type="PROSITE" id="PS50885"/>
    </source>
</evidence>
<gene>
    <name evidence="14" type="ORF">HGP28_02185</name>
</gene>
<dbReference type="Gene3D" id="6.10.340.10">
    <property type="match status" value="1"/>
</dbReference>
<keyword evidence="15" id="KW-1185">Reference proteome</keyword>
<dbReference type="SUPFAM" id="SSF47384">
    <property type="entry name" value="Homodimeric domain of signal transducing histidine kinase"/>
    <property type="match status" value="1"/>
</dbReference>
<reference evidence="14 15" key="1">
    <citation type="submission" date="2020-04" db="EMBL/GenBank/DDBJ databases">
        <title>Vibrio sp. SM6, a novel species isolated from seawater.</title>
        <authorList>
            <person name="Wang X."/>
        </authorList>
    </citation>
    <scope>NUCLEOTIDE SEQUENCE [LARGE SCALE GENOMIC DNA]</scope>
    <source>
        <strain evidence="14 15">SM6</strain>
    </source>
</reference>
<comment type="catalytic activity">
    <reaction evidence="1">
        <text>ATP + protein L-histidine = ADP + protein N-phospho-L-histidine.</text>
        <dbReference type="EC" id="2.7.13.3"/>
    </reaction>
</comment>
<evidence type="ECO:0000256" key="7">
    <source>
        <dbReference type="ARBA" id="ARBA00022777"/>
    </source>
</evidence>
<evidence type="ECO:0000313" key="14">
    <source>
        <dbReference type="EMBL" id="NLS11698.1"/>
    </source>
</evidence>
<evidence type="ECO:0000256" key="4">
    <source>
        <dbReference type="ARBA" id="ARBA00022553"/>
    </source>
</evidence>
<feature type="domain" description="Histidine kinase" evidence="12">
    <location>
        <begin position="180"/>
        <end position="402"/>
    </location>
</feature>
<dbReference type="GO" id="GO:0005886">
    <property type="term" value="C:plasma membrane"/>
    <property type="evidence" value="ECO:0007669"/>
    <property type="project" value="TreeGrafter"/>
</dbReference>